<dbReference type="InterPro" id="IPR014880">
    <property type="entry name" value="SoxZ_dom"/>
</dbReference>
<reference evidence="3 4" key="1">
    <citation type="submission" date="2020-05" db="EMBL/GenBank/DDBJ databases">
        <title>Genomic Encyclopedia of Type Strains, Phase IV (KMG-V): Genome sequencing to study the core and pangenomes of soil and plant-associated prokaryotes.</title>
        <authorList>
            <person name="Whitman W."/>
        </authorList>
    </citation>
    <scope>NUCLEOTIDE SEQUENCE [LARGE SCALE GENOMIC DNA]</scope>
    <source>
        <strain evidence="3 4">C29</strain>
    </source>
</reference>
<dbReference type="InterPro" id="IPR013783">
    <property type="entry name" value="Ig-like_fold"/>
</dbReference>
<protein>
    <submittedName>
        <fullName evidence="3">Sulfur-oxidizing protein SoxZ</fullName>
    </submittedName>
</protein>
<evidence type="ECO:0000256" key="1">
    <source>
        <dbReference type="SAM" id="MobiDB-lite"/>
    </source>
</evidence>
<dbReference type="SUPFAM" id="SSF81296">
    <property type="entry name" value="E set domains"/>
    <property type="match status" value="1"/>
</dbReference>
<keyword evidence="4" id="KW-1185">Reference proteome</keyword>
<feature type="domain" description="Sulphur oxidation protein SoxZ" evidence="2">
    <location>
        <begin position="15"/>
        <end position="108"/>
    </location>
</feature>
<dbReference type="Proteomes" id="UP001516061">
    <property type="component" value="Unassembled WGS sequence"/>
</dbReference>
<dbReference type="Gene3D" id="2.60.40.10">
    <property type="entry name" value="Immunoglobulins"/>
    <property type="match status" value="1"/>
</dbReference>
<organism evidence="3 4">
    <name type="scientific">Sphaerotilus uruguayifluvii</name>
    <dbReference type="NCBI Taxonomy" id="2735897"/>
    <lineage>
        <taxon>Bacteria</taxon>
        <taxon>Pseudomonadati</taxon>
        <taxon>Pseudomonadota</taxon>
        <taxon>Betaproteobacteria</taxon>
        <taxon>Burkholderiales</taxon>
        <taxon>Sphaerotilaceae</taxon>
        <taxon>Sphaerotilus</taxon>
    </lineage>
</organism>
<feature type="compositionally biased region" description="Basic and acidic residues" evidence="1">
    <location>
        <begin position="100"/>
        <end position="112"/>
    </location>
</feature>
<sequence length="112" mass="12641">MAEPLPTSPQPMRIRALRQGERVVVRVLMSHEMENGRRHDEAGRRVPAWHIREVVARLDGRVVLQAHWGPSVSRNPYLQFVLRAAAAPAGSRLSVTWTDSRGEQRSDETLIG</sequence>
<evidence type="ECO:0000259" key="2">
    <source>
        <dbReference type="Pfam" id="PF08770"/>
    </source>
</evidence>
<feature type="region of interest" description="Disordered" evidence="1">
    <location>
        <begin position="93"/>
        <end position="112"/>
    </location>
</feature>
<dbReference type="EMBL" id="JABSNM010000008">
    <property type="protein sequence ID" value="NRT56419.1"/>
    <property type="molecule type" value="Genomic_DNA"/>
</dbReference>
<accession>A0ABX2G2C2</accession>
<name>A0ABX2G2C2_9BURK</name>
<dbReference type="InterPro" id="IPR014756">
    <property type="entry name" value="Ig_E-set"/>
</dbReference>
<gene>
    <name evidence="3" type="ORF">HNQ01_002162</name>
</gene>
<dbReference type="InterPro" id="IPR030995">
    <property type="entry name" value="SoxZ"/>
</dbReference>
<evidence type="ECO:0000313" key="4">
    <source>
        <dbReference type="Proteomes" id="UP001516061"/>
    </source>
</evidence>
<proteinExistence type="predicted"/>
<dbReference type="NCBIfam" id="TIGR04490">
    <property type="entry name" value="SoxZ_true"/>
    <property type="match status" value="1"/>
</dbReference>
<dbReference type="Pfam" id="PF08770">
    <property type="entry name" value="SoxZ"/>
    <property type="match status" value="1"/>
</dbReference>
<comment type="caution">
    <text evidence="3">The sequence shown here is derived from an EMBL/GenBank/DDBJ whole genome shotgun (WGS) entry which is preliminary data.</text>
</comment>
<evidence type="ECO:0000313" key="3">
    <source>
        <dbReference type="EMBL" id="NRT56419.1"/>
    </source>
</evidence>